<dbReference type="InterPro" id="IPR021708">
    <property type="entry name" value="DUF3291"/>
</dbReference>
<evidence type="ECO:0000313" key="3">
    <source>
        <dbReference type="Proteomes" id="UP000502928"/>
    </source>
</evidence>
<name>A0A6G7J3B8_9FLAO</name>
<feature type="domain" description="DUF3291" evidence="1">
    <location>
        <begin position="32"/>
        <end position="103"/>
    </location>
</feature>
<reference evidence="2 3" key="1">
    <citation type="submission" date="2020-02" db="EMBL/GenBank/DDBJ databases">
        <title>Complete genome of Muricauda sp. 501str8.</title>
        <authorList>
            <person name="Dong B."/>
            <person name="Zhu S."/>
            <person name="Yang J."/>
            <person name="Chen J."/>
        </authorList>
    </citation>
    <scope>NUCLEOTIDE SEQUENCE [LARGE SCALE GENOMIC DNA]</scope>
    <source>
        <strain evidence="2 3">501str8</strain>
    </source>
</reference>
<organism evidence="2 3">
    <name type="scientific">Flagellimonas oceani</name>
    <dbReference type="NCBI Taxonomy" id="2698672"/>
    <lineage>
        <taxon>Bacteria</taxon>
        <taxon>Pseudomonadati</taxon>
        <taxon>Bacteroidota</taxon>
        <taxon>Flavobacteriia</taxon>
        <taxon>Flavobacteriales</taxon>
        <taxon>Flavobacteriaceae</taxon>
        <taxon>Flagellimonas</taxon>
    </lineage>
</organism>
<sequence length="110" mass="12678">MKATITSIELRGPFKFFALSATALKILKQLRATNYKDFKKKGVWTTHYTMTLWNTEEELKEFAHSGAHLEAMRNSGKIAKEIRTITIDAEELPDWAEAKKLLENAKVFKF</sequence>
<accession>A0A6G7J3B8</accession>
<evidence type="ECO:0000313" key="2">
    <source>
        <dbReference type="EMBL" id="QII45305.1"/>
    </source>
</evidence>
<evidence type="ECO:0000259" key="1">
    <source>
        <dbReference type="Pfam" id="PF11695"/>
    </source>
</evidence>
<protein>
    <submittedName>
        <fullName evidence="2">DUF3291 domain-containing protein</fullName>
    </submittedName>
</protein>
<proteinExistence type="predicted"/>
<dbReference type="RefSeq" id="WP_166248788.1">
    <property type="nucleotide sequence ID" value="NZ_CP049616.1"/>
</dbReference>
<keyword evidence="3" id="KW-1185">Reference proteome</keyword>
<dbReference type="AlphaFoldDB" id="A0A6G7J3B8"/>
<dbReference type="Proteomes" id="UP000502928">
    <property type="component" value="Chromosome"/>
</dbReference>
<dbReference type="KEGG" id="mut:GVT53_11645"/>
<dbReference type="Pfam" id="PF11695">
    <property type="entry name" value="DUF3291"/>
    <property type="match status" value="1"/>
</dbReference>
<dbReference type="EMBL" id="CP049616">
    <property type="protein sequence ID" value="QII45305.1"/>
    <property type="molecule type" value="Genomic_DNA"/>
</dbReference>
<gene>
    <name evidence="2" type="ORF">GVT53_11645</name>
</gene>